<proteinExistence type="predicted"/>
<organism evidence="1 2">
    <name type="scientific">Streptomyces violascens</name>
    <dbReference type="NCBI Taxonomy" id="67381"/>
    <lineage>
        <taxon>Bacteria</taxon>
        <taxon>Bacillati</taxon>
        <taxon>Actinomycetota</taxon>
        <taxon>Actinomycetes</taxon>
        <taxon>Kitasatosporales</taxon>
        <taxon>Streptomycetaceae</taxon>
        <taxon>Streptomyces</taxon>
    </lineage>
</organism>
<comment type="caution">
    <text evidence="1">The sequence shown here is derived from an EMBL/GenBank/DDBJ whole genome shotgun (WGS) entry which is preliminary data.</text>
</comment>
<protein>
    <submittedName>
        <fullName evidence="1">Uncharacterized protein</fullName>
    </submittedName>
</protein>
<keyword evidence="2" id="KW-1185">Reference proteome</keyword>
<sequence length="70" mass="7811">MFLRCPRAEPQGARPPPAVVRPAPYYACYVIVRLGRVGWTGPQGPYWPGVFEEFGGFRDGFVDWDAVALP</sequence>
<dbReference type="Proteomes" id="UP001050808">
    <property type="component" value="Unassembled WGS sequence"/>
</dbReference>
<evidence type="ECO:0000313" key="1">
    <source>
        <dbReference type="EMBL" id="GHI42538.1"/>
    </source>
</evidence>
<name>A0ABQ3QZ29_9ACTN</name>
<evidence type="ECO:0000313" key="2">
    <source>
        <dbReference type="Proteomes" id="UP001050808"/>
    </source>
</evidence>
<accession>A0ABQ3QZ29</accession>
<reference evidence="1" key="1">
    <citation type="submission" date="2024-05" db="EMBL/GenBank/DDBJ databases">
        <title>Whole genome shotgun sequence of Streptomyces violascens NBRC 12920.</title>
        <authorList>
            <person name="Komaki H."/>
            <person name="Tamura T."/>
        </authorList>
    </citation>
    <scope>NUCLEOTIDE SEQUENCE</scope>
    <source>
        <strain evidence="1">NBRC 12920</strain>
    </source>
</reference>
<gene>
    <name evidence="1" type="ORF">Sviol_69460</name>
</gene>
<dbReference type="EMBL" id="BNDY01000017">
    <property type="protein sequence ID" value="GHI42538.1"/>
    <property type="molecule type" value="Genomic_DNA"/>
</dbReference>